<accession>A0ABM7NUP2</accession>
<keyword evidence="2" id="KW-1185">Reference proteome</keyword>
<proteinExistence type="predicted"/>
<reference evidence="1 2" key="1">
    <citation type="submission" date="2021-02" db="EMBL/GenBank/DDBJ databases">
        <title>Cotonvirus japonicus, which uses Golgi apparatus of host cells for its virion factory, phylogenetically links tailed tupanvirus and icosahedral mimivirus.</title>
        <authorList>
            <person name="Takahashi H."/>
            <person name="Fukaya S."/>
            <person name="Song C."/>
            <person name="Murata K."/>
            <person name="Takemura M."/>
        </authorList>
    </citation>
    <scope>NUCLEOTIDE SEQUENCE [LARGE SCALE GENOMIC DNA]</scope>
</reference>
<sequence>MPDFETKYRVKYKNVDKLWVGDVHKTKNDIVSIVKTSQKKTRFPVKFDDVLIYYAVDSYDVKRYKKTKKYENMTKWYDYFKKNE</sequence>
<dbReference type="Proteomes" id="UP001321479">
    <property type="component" value="Segment"/>
</dbReference>
<dbReference type="EMBL" id="AP024483">
    <property type="protein sequence ID" value="BCS83791.1"/>
    <property type="molecule type" value="Genomic_DNA"/>
</dbReference>
<evidence type="ECO:0000313" key="1">
    <source>
        <dbReference type="EMBL" id="BCS83791.1"/>
    </source>
</evidence>
<dbReference type="GeneID" id="80558996"/>
<dbReference type="RefSeq" id="YP_010842399.1">
    <property type="nucleotide sequence ID" value="NC_079139.1"/>
</dbReference>
<name>A0ABM7NUP2_9VIRU</name>
<evidence type="ECO:0000313" key="2">
    <source>
        <dbReference type="Proteomes" id="UP001321479"/>
    </source>
</evidence>
<protein>
    <submittedName>
        <fullName evidence="1">Uncharacterized protein</fullName>
    </submittedName>
</protein>
<organism evidence="1 2">
    <name type="scientific">Cotonvirus japonicus</name>
    <dbReference type="NCBI Taxonomy" id="2811091"/>
    <lineage>
        <taxon>Viruses</taxon>
        <taxon>Varidnaviria</taxon>
        <taxon>Bamfordvirae</taxon>
        <taxon>Nucleocytoviricota</taxon>
        <taxon>Megaviricetes</taxon>
        <taxon>Imitervirales</taxon>
        <taxon>Mimiviridae</taxon>
        <taxon>Megamimivirinae</taxon>
        <taxon>Cotonvirus</taxon>
        <taxon>Cotonvirus japonicum</taxon>
    </lineage>
</organism>